<dbReference type="EMBL" id="JAPRFR010000001">
    <property type="protein sequence ID" value="MCZ0725159.1"/>
    <property type="molecule type" value="Genomic_DNA"/>
</dbReference>
<reference evidence="10" key="1">
    <citation type="submission" date="2022-12" db="EMBL/GenBank/DDBJ databases">
        <title>Description and comparative metabolic analysis of Aerococcus sp. nov., isolated from the feces of a pig.</title>
        <authorList>
            <person name="Chang Y.-H."/>
        </authorList>
    </citation>
    <scope>NUCLEOTIDE SEQUENCE</scope>
    <source>
        <strain evidence="10">YH-aer222</strain>
    </source>
</reference>
<feature type="transmembrane region" description="Helical" evidence="9">
    <location>
        <begin position="254"/>
        <end position="272"/>
    </location>
</feature>
<keyword evidence="7 9" id="KW-0472">Membrane</keyword>
<comment type="similarity">
    <text evidence="2 8">Belongs to the ABC-3 integral membrane protein family.</text>
</comment>
<dbReference type="GO" id="GO:0043190">
    <property type="term" value="C:ATP-binding cassette (ABC) transporter complex"/>
    <property type="evidence" value="ECO:0007669"/>
    <property type="project" value="InterPro"/>
</dbReference>
<feature type="transmembrane region" description="Helical" evidence="9">
    <location>
        <begin position="228"/>
        <end position="248"/>
    </location>
</feature>
<feature type="transmembrane region" description="Helical" evidence="9">
    <location>
        <begin position="56"/>
        <end position="76"/>
    </location>
</feature>
<organism evidence="10 11">
    <name type="scientific">Aerococcus kribbianus</name>
    <dbReference type="NCBI Taxonomy" id="2999064"/>
    <lineage>
        <taxon>Bacteria</taxon>
        <taxon>Bacillati</taxon>
        <taxon>Bacillota</taxon>
        <taxon>Bacilli</taxon>
        <taxon>Lactobacillales</taxon>
        <taxon>Aerococcaceae</taxon>
        <taxon>Aerococcus</taxon>
    </lineage>
</organism>
<evidence type="ECO:0000256" key="1">
    <source>
        <dbReference type="ARBA" id="ARBA00004651"/>
    </source>
</evidence>
<feature type="transmembrane region" description="Helical" evidence="9">
    <location>
        <begin position="201"/>
        <end position="221"/>
    </location>
</feature>
<evidence type="ECO:0000313" key="10">
    <source>
        <dbReference type="EMBL" id="MCZ0725159.1"/>
    </source>
</evidence>
<keyword evidence="6 9" id="KW-1133">Transmembrane helix</keyword>
<dbReference type="AlphaFoldDB" id="A0A9X3JG52"/>
<dbReference type="SUPFAM" id="SSF81345">
    <property type="entry name" value="ABC transporter involved in vitamin B12 uptake, BtuC"/>
    <property type="match status" value="1"/>
</dbReference>
<feature type="transmembrane region" description="Helical" evidence="9">
    <location>
        <begin position="32"/>
        <end position="50"/>
    </location>
</feature>
<feature type="transmembrane region" description="Helical" evidence="9">
    <location>
        <begin position="88"/>
        <end position="107"/>
    </location>
</feature>
<dbReference type="GO" id="GO:0055085">
    <property type="term" value="P:transmembrane transport"/>
    <property type="evidence" value="ECO:0007669"/>
    <property type="project" value="InterPro"/>
</dbReference>
<comment type="subcellular location">
    <subcellularLocation>
        <location evidence="1 8">Cell membrane</location>
        <topology evidence="1 8">Multi-pass membrane protein</topology>
    </subcellularLocation>
</comment>
<dbReference type="InterPro" id="IPR037294">
    <property type="entry name" value="ABC_BtuC-like"/>
</dbReference>
<evidence type="ECO:0000256" key="5">
    <source>
        <dbReference type="ARBA" id="ARBA00022692"/>
    </source>
</evidence>
<evidence type="ECO:0000256" key="8">
    <source>
        <dbReference type="RuleBase" id="RU003943"/>
    </source>
</evidence>
<evidence type="ECO:0000256" key="7">
    <source>
        <dbReference type="ARBA" id="ARBA00023136"/>
    </source>
</evidence>
<keyword evidence="3 8" id="KW-0813">Transport</keyword>
<feature type="transmembrane region" description="Helical" evidence="9">
    <location>
        <begin position="6"/>
        <end position="25"/>
    </location>
</feature>
<evidence type="ECO:0000256" key="9">
    <source>
        <dbReference type="SAM" id="Phobius"/>
    </source>
</evidence>
<name>A0A9X3JG52_9LACT</name>
<keyword evidence="11" id="KW-1185">Reference proteome</keyword>
<dbReference type="RefSeq" id="WP_268751486.1">
    <property type="nucleotide sequence ID" value="NZ_JAPRFQ010000001.1"/>
</dbReference>
<evidence type="ECO:0000256" key="3">
    <source>
        <dbReference type="ARBA" id="ARBA00022448"/>
    </source>
</evidence>
<feature type="transmembrane region" description="Helical" evidence="9">
    <location>
        <begin position="141"/>
        <end position="160"/>
    </location>
</feature>
<keyword evidence="4" id="KW-1003">Cell membrane</keyword>
<gene>
    <name evidence="10" type="ORF">OW157_01080</name>
</gene>
<dbReference type="Proteomes" id="UP001146670">
    <property type="component" value="Unassembled WGS sequence"/>
</dbReference>
<evidence type="ECO:0000256" key="2">
    <source>
        <dbReference type="ARBA" id="ARBA00008034"/>
    </source>
</evidence>
<evidence type="ECO:0000256" key="6">
    <source>
        <dbReference type="ARBA" id="ARBA00022989"/>
    </source>
</evidence>
<dbReference type="GO" id="GO:0010043">
    <property type="term" value="P:response to zinc ion"/>
    <property type="evidence" value="ECO:0007669"/>
    <property type="project" value="TreeGrafter"/>
</dbReference>
<dbReference type="Pfam" id="PF00950">
    <property type="entry name" value="ABC-3"/>
    <property type="match status" value="1"/>
</dbReference>
<dbReference type="InterPro" id="IPR001626">
    <property type="entry name" value="ABC_TroCD"/>
</dbReference>
<comment type="caution">
    <text evidence="10">The sequence shown here is derived from an EMBL/GenBank/DDBJ whole genome shotgun (WGS) entry which is preliminary data.</text>
</comment>
<accession>A0A9X3JG52</accession>
<dbReference type="Gene3D" id="1.10.3470.10">
    <property type="entry name" value="ABC transporter involved in vitamin B12 uptake, BtuC"/>
    <property type="match status" value="1"/>
</dbReference>
<dbReference type="PANTHER" id="PTHR30477">
    <property type="entry name" value="ABC-TRANSPORTER METAL-BINDING PROTEIN"/>
    <property type="match status" value="1"/>
</dbReference>
<keyword evidence="5 8" id="KW-0812">Transmembrane</keyword>
<dbReference type="PANTHER" id="PTHR30477:SF8">
    <property type="entry name" value="METAL TRANSPORT SYSTEM MEMBRANE PROTEIN CT_070-RELATED"/>
    <property type="match status" value="1"/>
</dbReference>
<feature type="transmembrane region" description="Helical" evidence="9">
    <location>
        <begin position="172"/>
        <end position="195"/>
    </location>
</feature>
<evidence type="ECO:0000313" key="11">
    <source>
        <dbReference type="Proteomes" id="UP001146670"/>
    </source>
</evidence>
<sequence>MLMEIIAIAVVVSLSLAVIGVFLVLQGKTMIADAISHTVLLGIVLGYFIAQSLESPLLLIGAAIVGLLTAGLIQLLQNQLHLRQDTAIGIVFPLLFSLAVLLLTRYASDVHLDTDTVFMGQLGFTIFERYQIAGLDIGPKALWNGLAILLVNAIIIKVFYKEFQLVTFDSDFAKSIGLSVAKIHYLLMTLLSISAVAAFEVFGSVLVVGVIVGPALTAYLLTHSLKKMFLFSLLLAAWNASIGVLVAYYWDISFAGTIALMTGLSFLLAYLIRHLLNKA</sequence>
<evidence type="ECO:0000256" key="4">
    <source>
        <dbReference type="ARBA" id="ARBA00022475"/>
    </source>
</evidence>
<proteinExistence type="inferred from homology"/>
<protein>
    <submittedName>
        <fullName evidence="10">Metal ABC transporter permease</fullName>
    </submittedName>
</protein>